<feature type="transmembrane region" description="Helical" evidence="1">
    <location>
        <begin position="12"/>
        <end position="30"/>
    </location>
</feature>
<dbReference type="OrthoDB" id="9788724at2"/>
<keyword evidence="1" id="KW-0472">Membrane</keyword>
<evidence type="ECO:0000313" key="3">
    <source>
        <dbReference type="Proteomes" id="UP000249720"/>
    </source>
</evidence>
<keyword evidence="1" id="KW-0812">Transmembrane</keyword>
<evidence type="ECO:0000313" key="2">
    <source>
        <dbReference type="EMBL" id="PZX60547.1"/>
    </source>
</evidence>
<gene>
    <name evidence="2" type="ORF">LX80_02566</name>
</gene>
<sequence>MNAPTQRFTALDIFRGMTICFMIIVNTPGGPESYAPLQHAHWNGFTPTDLVFPSFLFAVGNAMSFVMPKWAGKANSWVVGKIVKRTVLIFLLGYLMYWFPFFRLDAQHNIISAPFANTRIMGVLQRIALCYGIASLLIWFLKPKTTLYIAIALLFIYWGIMYYWGDPADPYGMTTNAGYYLDVWLMGPNHMYHGEGVAFDPEGWLSTMPAIANVVAGYVAGAYIQKKGNTYETLTHLLLAGFGLFVLSYFWNLSFPINKKLWTSAFVLHTVGLDCMIIAAVMYFVTFKNWGEGKISYFFQVFGKNPLFIYLLSELLVTVFYMIPLEGYHGLIQWLYLNIYIHAGAYLGSFLFAISYMLLCWVVGYYLDKKKIYVRV</sequence>
<dbReference type="AlphaFoldDB" id="A0A2W7RZH0"/>
<feature type="transmembrane region" description="Helical" evidence="1">
    <location>
        <begin position="345"/>
        <end position="367"/>
    </location>
</feature>
<feature type="transmembrane region" description="Helical" evidence="1">
    <location>
        <begin position="50"/>
        <end position="70"/>
    </location>
</feature>
<dbReference type="EMBL" id="QKZV01000010">
    <property type="protein sequence ID" value="PZX60547.1"/>
    <property type="molecule type" value="Genomic_DNA"/>
</dbReference>
<proteinExistence type="predicted"/>
<feature type="transmembrane region" description="Helical" evidence="1">
    <location>
        <begin position="147"/>
        <end position="165"/>
    </location>
</feature>
<keyword evidence="1" id="KW-1133">Transmembrane helix</keyword>
<organism evidence="2 3">
    <name type="scientific">Hydrotalea sandarakina</name>
    <dbReference type="NCBI Taxonomy" id="1004304"/>
    <lineage>
        <taxon>Bacteria</taxon>
        <taxon>Pseudomonadati</taxon>
        <taxon>Bacteroidota</taxon>
        <taxon>Chitinophagia</taxon>
        <taxon>Chitinophagales</taxon>
        <taxon>Chitinophagaceae</taxon>
        <taxon>Hydrotalea</taxon>
    </lineage>
</organism>
<accession>A0A2W7RZH0</accession>
<keyword evidence="3" id="KW-1185">Reference proteome</keyword>
<dbReference type="PANTHER" id="PTHR31061">
    <property type="entry name" value="LD22376P"/>
    <property type="match status" value="1"/>
</dbReference>
<evidence type="ECO:0000256" key="1">
    <source>
        <dbReference type="SAM" id="Phobius"/>
    </source>
</evidence>
<dbReference type="GO" id="GO:0016746">
    <property type="term" value="F:acyltransferase activity"/>
    <property type="evidence" value="ECO:0007669"/>
    <property type="project" value="UniProtKB-KW"/>
</dbReference>
<protein>
    <submittedName>
        <fullName evidence="2">Putative acyltransferase</fullName>
    </submittedName>
</protein>
<reference evidence="2 3" key="1">
    <citation type="submission" date="2018-06" db="EMBL/GenBank/DDBJ databases">
        <title>Genomic Encyclopedia of Archaeal and Bacterial Type Strains, Phase II (KMG-II): from individual species to whole genera.</title>
        <authorList>
            <person name="Goeker M."/>
        </authorList>
    </citation>
    <scope>NUCLEOTIDE SEQUENCE [LARGE SCALE GENOMIC DNA]</scope>
    <source>
        <strain evidence="2 3">DSM 23241</strain>
    </source>
</reference>
<feature type="transmembrane region" description="Helical" evidence="1">
    <location>
        <begin position="120"/>
        <end position="140"/>
    </location>
</feature>
<feature type="transmembrane region" description="Helical" evidence="1">
    <location>
        <begin position="307"/>
        <end position="325"/>
    </location>
</feature>
<feature type="transmembrane region" description="Helical" evidence="1">
    <location>
        <begin position="266"/>
        <end position="286"/>
    </location>
</feature>
<dbReference type="PANTHER" id="PTHR31061:SF24">
    <property type="entry name" value="LD22376P"/>
    <property type="match status" value="1"/>
</dbReference>
<dbReference type="RefSeq" id="WP_111297058.1">
    <property type="nucleotide sequence ID" value="NZ_QKZV01000010.1"/>
</dbReference>
<keyword evidence="2" id="KW-0012">Acyltransferase</keyword>
<comment type="caution">
    <text evidence="2">The sequence shown here is derived from an EMBL/GenBank/DDBJ whole genome shotgun (WGS) entry which is preliminary data.</text>
</comment>
<feature type="transmembrane region" description="Helical" evidence="1">
    <location>
        <begin position="236"/>
        <end position="254"/>
    </location>
</feature>
<dbReference type="Proteomes" id="UP000249720">
    <property type="component" value="Unassembled WGS sequence"/>
</dbReference>
<feature type="transmembrane region" description="Helical" evidence="1">
    <location>
        <begin position="204"/>
        <end position="224"/>
    </location>
</feature>
<name>A0A2W7RZH0_9BACT</name>
<feature type="transmembrane region" description="Helical" evidence="1">
    <location>
        <begin position="82"/>
        <end position="100"/>
    </location>
</feature>
<keyword evidence="2" id="KW-0808">Transferase</keyword>